<evidence type="ECO:0000256" key="1">
    <source>
        <dbReference type="SAM" id="MobiDB-lite"/>
    </source>
</evidence>
<feature type="region of interest" description="Disordered" evidence="1">
    <location>
        <begin position="75"/>
        <end position="107"/>
    </location>
</feature>
<organism evidence="2 3">
    <name type="scientific">Chaetomium fimeti</name>
    <dbReference type="NCBI Taxonomy" id="1854472"/>
    <lineage>
        <taxon>Eukaryota</taxon>
        <taxon>Fungi</taxon>
        <taxon>Dikarya</taxon>
        <taxon>Ascomycota</taxon>
        <taxon>Pezizomycotina</taxon>
        <taxon>Sordariomycetes</taxon>
        <taxon>Sordariomycetidae</taxon>
        <taxon>Sordariales</taxon>
        <taxon>Chaetomiaceae</taxon>
        <taxon>Chaetomium</taxon>
    </lineage>
</organism>
<dbReference type="AlphaFoldDB" id="A0AAE0HCF3"/>
<protein>
    <submittedName>
        <fullName evidence="2">Uncharacterized protein</fullName>
    </submittedName>
</protein>
<name>A0AAE0HCF3_9PEZI</name>
<proteinExistence type="predicted"/>
<reference evidence="2" key="1">
    <citation type="journal article" date="2023" name="Mol. Phylogenet. Evol.">
        <title>Genome-scale phylogeny and comparative genomics of the fungal order Sordariales.</title>
        <authorList>
            <person name="Hensen N."/>
            <person name="Bonometti L."/>
            <person name="Westerberg I."/>
            <person name="Brannstrom I.O."/>
            <person name="Guillou S."/>
            <person name="Cros-Aarteil S."/>
            <person name="Calhoun S."/>
            <person name="Haridas S."/>
            <person name="Kuo A."/>
            <person name="Mondo S."/>
            <person name="Pangilinan J."/>
            <person name="Riley R."/>
            <person name="LaButti K."/>
            <person name="Andreopoulos B."/>
            <person name="Lipzen A."/>
            <person name="Chen C."/>
            <person name="Yan M."/>
            <person name="Daum C."/>
            <person name="Ng V."/>
            <person name="Clum A."/>
            <person name="Steindorff A."/>
            <person name="Ohm R.A."/>
            <person name="Martin F."/>
            <person name="Silar P."/>
            <person name="Natvig D.O."/>
            <person name="Lalanne C."/>
            <person name="Gautier V."/>
            <person name="Ament-Velasquez S.L."/>
            <person name="Kruys A."/>
            <person name="Hutchinson M.I."/>
            <person name="Powell A.J."/>
            <person name="Barry K."/>
            <person name="Miller A.N."/>
            <person name="Grigoriev I.V."/>
            <person name="Debuchy R."/>
            <person name="Gladieux P."/>
            <person name="Hiltunen Thoren M."/>
            <person name="Johannesson H."/>
        </authorList>
    </citation>
    <scope>NUCLEOTIDE SEQUENCE</scope>
    <source>
        <strain evidence="2">CBS 168.71</strain>
    </source>
</reference>
<evidence type="ECO:0000313" key="2">
    <source>
        <dbReference type="EMBL" id="KAK3293978.1"/>
    </source>
</evidence>
<keyword evidence="3" id="KW-1185">Reference proteome</keyword>
<sequence>MDSLQRSVKQTDGMLRAVVQQLSKQIATMGTSNSNSKLARTAKKLEASLAQVQRVHGHLEYDLGKLAAIIEGSAAKESDIEQSTDEESADEESSEDESVNEKDKALSRMETKLDSLTTQVAELEPLALRSESKIDDVLSVCKTADNSQTLSVTRLVAIEHSLSEIKKGNGGGTYPGAVATNSGSLPVVEPARPVPPRVDQPKPKKRKISFIVSNPDPAQSHEGQLRQLSDDQKKNLRNFTKLRSLTEGILDRLVPCPDGRFWDADLIFEHFRSLWDTQRLSLQVAQLTEYMDAKKSRLWLCVRRMATNSPTSPASDGECGTCKVWCVQLTPVEADSKSKDNRYYARVVRSRRDSLPVIRAMSPLL</sequence>
<feature type="region of interest" description="Disordered" evidence="1">
    <location>
        <begin position="185"/>
        <end position="204"/>
    </location>
</feature>
<comment type="caution">
    <text evidence="2">The sequence shown here is derived from an EMBL/GenBank/DDBJ whole genome shotgun (WGS) entry which is preliminary data.</text>
</comment>
<reference evidence="2" key="2">
    <citation type="submission" date="2023-06" db="EMBL/GenBank/DDBJ databases">
        <authorList>
            <consortium name="Lawrence Berkeley National Laboratory"/>
            <person name="Haridas S."/>
            <person name="Hensen N."/>
            <person name="Bonometti L."/>
            <person name="Westerberg I."/>
            <person name="Brannstrom I.O."/>
            <person name="Guillou S."/>
            <person name="Cros-Aarteil S."/>
            <person name="Calhoun S."/>
            <person name="Kuo A."/>
            <person name="Mondo S."/>
            <person name="Pangilinan J."/>
            <person name="Riley R."/>
            <person name="Labutti K."/>
            <person name="Andreopoulos B."/>
            <person name="Lipzen A."/>
            <person name="Chen C."/>
            <person name="Yanf M."/>
            <person name="Daum C."/>
            <person name="Ng V."/>
            <person name="Clum A."/>
            <person name="Steindorff A."/>
            <person name="Ohm R."/>
            <person name="Martin F."/>
            <person name="Silar P."/>
            <person name="Natvig D."/>
            <person name="Lalanne C."/>
            <person name="Gautier V."/>
            <person name="Ament-Velasquez S.L."/>
            <person name="Kruys A."/>
            <person name="Hutchinson M.I."/>
            <person name="Powell A.J."/>
            <person name="Barry K."/>
            <person name="Miller A.N."/>
            <person name="Grigoriev I.V."/>
            <person name="Debuchy R."/>
            <person name="Gladieux P."/>
            <person name="Thoren M.H."/>
            <person name="Johannesson H."/>
        </authorList>
    </citation>
    <scope>NUCLEOTIDE SEQUENCE</scope>
    <source>
        <strain evidence="2">CBS 168.71</strain>
    </source>
</reference>
<accession>A0AAE0HCF3</accession>
<feature type="compositionally biased region" description="Acidic residues" evidence="1">
    <location>
        <begin position="80"/>
        <end position="98"/>
    </location>
</feature>
<evidence type="ECO:0000313" key="3">
    <source>
        <dbReference type="Proteomes" id="UP001278766"/>
    </source>
</evidence>
<gene>
    <name evidence="2" type="ORF">B0H64DRAFT_374822</name>
</gene>
<dbReference type="GeneID" id="87839321"/>
<dbReference type="EMBL" id="JAUEPN010000005">
    <property type="protein sequence ID" value="KAK3293978.1"/>
    <property type="molecule type" value="Genomic_DNA"/>
</dbReference>
<dbReference type="Proteomes" id="UP001278766">
    <property type="component" value="Unassembled WGS sequence"/>
</dbReference>
<dbReference type="RefSeq" id="XP_062657492.1">
    <property type="nucleotide sequence ID" value="XM_062802373.1"/>
</dbReference>